<evidence type="ECO:0000256" key="4">
    <source>
        <dbReference type="ARBA" id="ARBA00015132"/>
    </source>
</evidence>
<feature type="binding site" evidence="11">
    <location>
        <begin position="255"/>
        <end position="259"/>
    </location>
    <ligand>
        <name>substrate</name>
    </ligand>
</feature>
<dbReference type="Pfam" id="PF03721">
    <property type="entry name" value="UDPG_MGDP_dh_N"/>
    <property type="match status" value="1"/>
</dbReference>
<keyword evidence="15" id="KW-1185">Reference proteome</keyword>
<feature type="binding site" evidence="12">
    <location>
        <position position="158"/>
    </location>
    <ligand>
        <name>NAD(+)</name>
        <dbReference type="ChEBI" id="CHEBI:57540"/>
    </ligand>
</feature>
<dbReference type="PANTHER" id="PTHR43750">
    <property type="entry name" value="UDP-GLUCOSE 6-DEHYDROGENASE TUAD"/>
    <property type="match status" value="1"/>
</dbReference>
<dbReference type="GO" id="GO:0003979">
    <property type="term" value="F:UDP-glucose 6-dehydrogenase activity"/>
    <property type="evidence" value="ECO:0007669"/>
    <property type="project" value="UniProtKB-EC"/>
</dbReference>
<dbReference type="GO" id="GO:0051287">
    <property type="term" value="F:NAD binding"/>
    <property type="evidence" value="ECO:0007669"/>
    <property type="project" value="InterPro"/>
</dbReference>
<feature type="binding site" evidence="11">
    <location>
        <begin position="155"/>
        <end position="158"/>
    </location>
    <ligand>
        <name>substrate</name>
    </ligand>
</feature>
<feature type="binding site" evidence="12">
    <location>
        <position position="338"/>
    </location>
    <ligand>
        <name>NAD(+)</name>
        <dbReference type="ChEBI" id="CHEBI:57540"/>
    </ligand>
</feature>
<feature type="binding site" evidence="12">
    <location>
        <position position="86"/>
    </location>
    <ligand>
        <name>NAD(+)</name>
        <dbReference type="ChEBI" id="CHEBI:57540"/>
    </ligand>
</feature>
<dbReference type="PIRSF" id="PIRSF500134">
    <property type="entry name" value="UDPglc_DH_bac"/>
    <property type="match status" value="1"/>
</dbReference>
<dbReference type="STRING" id="1123377.GCA_000423885_00011"/>
<evidence type="ECO:0000256" key="8">
    <source>
        <dbReference type="ARBA" id="ARBA00053241"/>
    </source>
</evidence>
<comment type="similarity">
    <text evidence="2 9">Belongs to the UDP-glucose/GDP-mannose dehydrogenase family.</text>
</comment>
<dbReference type="InterPro" id="IPR017476">
    <property type="entry name" value="UDP-Glc/GDP-Man"/>
</dbReference>
<dbReference type="InterPro" id="IPR028357">
    <property type="entry name" value="UDPglc_DH_bac"/>
</dbReference>
<feature type="binding site" evidence="12">
    <location>
        <position position="35"/>
    </location>
    <ligand>
        <name>NAD(+)</name>
        <dbReference type="ChEBI" id="CHEBI:57540"/>
    </ligand>
</feature>
<dbReference type="InterPro" id="IPR014027">
    <property type="entry name" value="UDP-Glc/GDP-Man_DH_C"/>
</dbReference>
<gene>
    <name evidence="14" type="ORF">E5S66_10405</name>
</gene>
<comment type="pathway">
    <text evidence="1">Nucleotide-sugar biosynthesis; UDP-alpha-D-glucuronate biosynthesis; UDP-alpha-D-glucuronate from UDP-alpha-D-glucose: step 1/1.</text>
</comment>
<dbReference type="GO" id="GO:0006065">
    <property type="term" value="P:UDP-glucuronate biosynthetic process"/>
    <property type="evidence" value="ECO:0007669"/>
    <property type="project" value="UniProtKB-UniPathway"/>
</dbReference>
<comment type="caution">
    <text evidence="14">The sequence shown here is derived from an EMBL/GenBank/DDBJ whole genome shotgun (WGS) entry which is preliminary data.</text>
</comment>
<feature type="binding site" evidence="11">
    <location>
        <position position="331"/>
    </location>
    <ligand>
        <name>substrate</name>
    </ligand>
</feature>
<evidence type="ECO:0000313" key="15">
    <source>
        <dbReference type="Proteomes" id="UP000308508"/>
    </source>
</evidence>
<dbReference type="SUPFAM" id="SSF48179">
    <property type="entry name" value="6-phosphogluconate dehydrogenase C-terminal domain-like"/>
    <property type="match status" value="1"/>
</dbReference>
<feature type="binding site" evidence="11">
    <location>
        <position position="263"/>
    </location>
    <ligand>
        <name>substrate</name>
    </ligand>
</feature>
<dbReference type="SUPFAM" id="SSF52413">
    <property type="entry name" value="UDP-glucose/GDP-mannose dehydrogenase C-terminal domain"/>
    <property type="match status" value="1"/>
</dbReference>
<evidence type="ECO:0000256" key="6">
    <source>
        <dbReference type="ARBA" id="ARBA00023027"/>
    </source>
</evidence>
<dbReference type="PIRSF" id="PIRSF000124">
    <property type="entry name" value="UDPglc_GDPman_dh"/>
    <property type="match status" value="1"/>
</dbReference>
<dbReference type="EC" id="1.1.1.22" evidence="3 9"/>
<evidence type="ECO:0000256" key="7">
    <source>
        <dbReference type="ARBA" id="ARBA00047473"/>
    </source>
</evidence>
<dbReference type="InterPro" id="IPR014026">
    <property type="entry name" value="UDP-Glc/GDP-Man_DH_dimer"/>
</dbReference>
<reference evidence="14 15" key="1">
    <citation type="submission" date="2019-04" db="EMBL/GenBank/DDBJ databases">
        <authorList>
            <person name="Grouzdev D.S."/>
            <person name="Nazina T.N."/>
        </authorList>
    </citation>
    <scope>NUCLEOTIDE SEQUENCE [LARGE SCALE GENOMIC DNA]</scope>
    <source>
        <strain evidence="14 15">SHC 3-19</strain>
    </source>
</reference>
<dbReference type="Proteomes" id="UP000308508">
    <property type="component" value="Unassembled WGS sequence"/>
</dbReference>
<evidence type="ECO:0000256" key="2">
    <source>
        <dbReference type="ARBA" id="ARBA00006601"/>
    </source>
</evidence>
<dbReference type="Gene3D" id="1.20.5.100">
    <property type="entry name" value="Cytochrome c1, transmembrane anchor, C-terminal"/>
    <property type="match status" value="1"/>
</dbReference>
<dbReference type="InterPro" id="IPR036220">
    <property type="entry name" value="UDP-Glc/GDP-Man_DH_C_sf"/>
</dbReference>
<dbReference type="Gene3D" id="3.40.50.720">
    <property type="entry name" value="NAD(P)-binding Rossmann-like Domain"/>
    <property type="match status" value="2"/>
</dbReference>
<accession>A0A5R9PCU6</accession>
<dbReference type="NCBIfam" id="TIGR03026">
    <property type="entry name" value="NDP-sugDHase"/>
    <property type="match status" value="1"/>
</dbReference>
<keyword evidence="6 9" id="KW-0520">NAD</keyword>
<dbReference type="InterPro" id="IPR036291">
    <property type="entry name" value="NAD(P)-bd_dom_sf"/>
</dbReference>
<dbReference type="Pfam" id="PF03720">
    <property type="entry name" value="UDPG_MGDP_dh_C"/>
    <property type="match status" value="1"/>
</dbReference>
<evidence type="ECO:0000313" key="14">
    <source>
        <dbReference type="EMBL" id="TLX21341.1"/>
    </source>
</evidence>
<keyword evidence="5 9" id="KW-0560">Oxidoreductase</keyword>
<dbReference type="SMART" id="SM00984">
    <property type="entry name" value="UDPG_MGDP_dh_C"/>
    <property type="match status" value="1"/>
</dbReference>
<dbReference type="FunFam" id="1.20.5.100:FF:000001">
    <property type="entry name" value="UDP-glucose 6-dehydrogenase"/>
    <property type="match status" value="1"/>
</dbReference>
<feature type="binding site" evidence="11">
    <location>
        <position position="210"/>
    </location>
    <ligand>
        <name>substrate</name>
    </ligand>
</feature>
<organism evidence="14 15">
    <name type="scientific">Thermomonas fusca</name>
    <dbReference type="NCBI Taxonomy" id="215690"/>
    <lineage>
        <taxon>Bacteria</taxon>
        <taxon>Pseudomonadati</taxon>
        <taxon>Pseudomonadota</taxon>
        <taxon>Gammaproteobacteria</taxon>
        <taxon>Lysobacterales</taxon>
        <taxon>Lysobacteraceae</taxon>
        <taxon>Thermomonas</taxon>
    </lineage>
</organism>
<dbReference type="InterPro" id="IPR008927">
    <property type="entry name" value="6-PGluconate_DH-like_C_sf"/>
</dbReference>
<feature type="binding site" evidence="12">
    <location>
        <position position="121"/>
    </location>
    <ligand>
        <name>NAD(+)</name>
        <dbReference type="ChEBI" id="CHEBI:57540"/>
    </ligand>
</feature>
<feature type="active site" description="Nucleophile" evidence="10">
    <location>
        <position position="266"/>
    </location>
</feature>
<proteinExistence type="inferred from homology"/>
<dbReference type="UniPathway" id="UPA00038">
    <property type="reaction ID" value="UER00491"/>
</dbReference>
<evidence type="ECO:0000256" key="5">
    <source>
        <dbReference type="ARBA" id="ARBA00023002"/>
    </source>
</evidence>
<dbReference type="PANTHER" id="PTHR43750:SF3">
    <property type="entry name" value="UDP-GLUCOSE 6-DEHYDROGENASE TUAD"/>
    <property type="match status" value="1"/>
</dbReference>
<evidence type="ECO:0000259" key="13">
    <source>
        <dbReference type="SMART" id="SM00984"/>
    </source>
</evidence>
<evidence type="ECO:0000256" key="11">
    <source>
        <dbReference type="PIRSR" id="PIRSR500134-2"/>
    </source>
</evidence>
<protein>
    <recommendedName>
        <fullName evidence="4 9">UDP-glucose 6-dehydrogenase</fullName>
        <ecNumber evidence="3 9">1.1.1.22</ecNumber>
    </recommendedName>
</protein>
<name>A0A5R9PCU6_9GAMM</name>
<evidence type="ECO:0000256" key="9">
    <source>
        <dbReference type="PIRNR" id="PIRNR000124"/>
    </source>
</evidence>
<dbReference type="SUPFAM" id="SSF51735">
    <property type="entry name" value="NAD(P)-binding Rossmann-fold domains"/>
    <property type="match status" value="1"/>
</dbReference>
<dbReference type="Pfam" id="PF00984">
    <property type="entry name" value="UDPG_MGDP_dh"/>
    <property type="match status" value="1"/>
</dbReference>
<dbReference type="InterPro" id="IPR001732">
    <property type="entry name" value="UDP-Glc/GDP-Man_DH_N"/>
</dbReference>
<dbReference type="RefSeq" id="WP_138349142.1">
    <property type="nucleotide sequence ID" value="NZ_SROY01000004.1"/>
</dbReference>
<feature type="binding site" evidence="12">
    <location>
        <position position="269"/>
    </location>
    <ligand>
        <name>NAD(+)</name>
        <dbReference type="ChEBI" id="CHEBI:57540"/>
    </ligand>
</feature>
<feature type="domain" description="UDP-glucose/GDP-mannose dehydrogenase C-terminal" evidence="13">
    <location>
        <begin position="324"/>
        <end position="428"/>
    </location>
</feature>
<dbReference type="EMBL" id="SROY01000004">
    <property type="protein sequence ID" value="TLX21341.1"/>
    <property type="molecule type" value="Genomic_DNA"/>
</dbReference>
<evidence type="ECO:0000256" key="12">
    <source>
        <dbReference type="PIRSR" id="PIRSR500134-3"/>
    </source>
</evidence>
<dbReference type="AlphaFoldDB" id="A0A5R9PCU6"/>
<dbReference type="GO" id="GO:0000271">
    <property type="term" value="P:polysaccharide biosynthetic process"/>
    <property type="evidence" value="ECO:0007669"/>
    <property type="project" value="InterPro"/>
</dbReference>
<sequence length="452" mass="48794">MRVCIFGTGYVGLVTGTCLAEVGHDVVCVDVDAAKVEGLNNGIVPIYEPGLTPMVKANHAAGRLRFTTDAGAGIAHGDVLFIAVGTPPDEDGSADLQYVREVARTIGRHIERPVVVVDKSTVPVGTADKVRATIDAELTARGAGIDFEVVSNPEFLKEGAAVEDCMRPDRIVIGTSSASALETLRRLYAPFNRNHERIVAMDVRSAELTKYAANAMLATKISFMNEIANIAEQVGADVEMVRKGIGSDPRIGWHFIYPGAGYGGSCFPKDVQALARTAAQHGVQPRLLEAVEAVNAAQKGHLFELMQRHYDLGEDEGLRGKTIAVWGLAFKPNTDDMREASSRRLLQQLWDAGASVRAFDPEALAETRRIYGEREHLVLCGSAADAVEGADALAVVTEWKQFRSPDFAMLKEALADAVLFDGRNLYEPVEVEAAGIAYYGIGRGRSLRKEEA</sequence>
<comment type="function">
    <text evidence="8">Catalyzes the conversion of UDP-glucose into UDP-glucuronate, one of the precursors of teichuronic acid.</text>
</comment>
<evidence type="ECO:0000256" key="1">
    <source>
        <dbReference type="ARBA" id="ARBA00004701"/>
    </source>
</evidence>
<evidence type="ECO:0000256" key="10">
    <source>
        <dbReference type="PIRSR" id="PIRSR500134-1"/>
    </source>
</evidence>
<comment type="catalytic activity">
    <reaction evidence="7 9">
        <text>UDP-alpha-D-glucose + 2 NAD(+) + H2O = UDP-alpha-D-glucuronate + 2 NADH + 3 H(+)</text>
        <dbReference type="Rhea" id="RHEA:23596"/>
        <dbReference type="ChEBI" id="CHEBI:15377"/>
        <dbReference type="ChEBI" id="CHEBI:15378"/>
        <dbReference type="ChEBI" id="CHEBI:57540"/>
        <dbReference type="ChEBI" id="CHEBI:57945"/>
        <dbReference type="ChEBI" id="CHEBI:58052"/>
        <dbReference type="ChEBI" id="CHEBI:58885"/>
        <dbReference type="EC" id="1.1.1.22"/>
    </reaction>
</comment>
<evidence type="ECO:0000256" key="3">
    <source>
        <dbReference type="ARBA" id="ARBA00012954"/>
    </source>
</evidence>
<feature type="binding site" evidence="12">
    <location>
        <position position="30"/>
    </location>
    <ligand>
        <name>NAD(+)</name>
        <dbReference type="ChEBI" id="CHEBI:57540"/>
    </ligand>
</feature>